<dbReference type="RefSeq" id="WP_208674966.1">
    <property type="nucleotide sequence ID" value="NZ_CP030139.2"/>
</dbReference>
<feature type="transmembrane region" description="Helical" evidence="1">
    <location>
        <begin position="181"/>
        <end position="214"/>
    </location>
</feature>
<keyword evidence="1" id="KW-0812">Transmembrane</keyword>
<dbReference type="PANTHER" id="PTHR40076">
    <property type="entry name" value="MEMBRANE PROTEIN-RELATED"/>
    <property type="match status" value="1"/>
</dbReference>
<dbReference type="AlphaFoldDB" id="A0AAN1QQB8"/>
<feature type="transmembrane region" description="Helical" evidence="1">
    <location>
        <begin position="139"/>
        <end position="160"/>
    </location>
</feature>
<feature type="transmembrane region" description="Helical" evidence="1">
    <location>
        <begin position="44"/>
        <end position="65"/>
    </location>
</feature>
<evidence type="ECO:0000313" key="3">
    <source>
        <dbReference type="Proteomes" id="UP000267249"/>
    </source>
</evidence>
<dbReference type="PANTHER" id="PTHR40076:SF1">
    <property type="entry name" value="MEMBRANE PROTEIN"/>
    <property type="match status" value="1"/>
</dbReference>
<accession>A0AAN1QQB8</accession>
<dbReference type="EMBL" id="CP030139">
    <property type="protein sequence ID" value="AZB73591.1"/>
    <property type="molecule type" value="Genomic_DNA"/>
</dbReference>
<organism evidence="2 3">
    <name type="scientific">Synechococcus elongatus PCC 11801</name>
    <dbReference type="NCBI Taxonomy" id="2219813"/>
    <lineage>
        <taxon>Bacteria</taxon>
        <taxon>Bacillati</taxon>
        <taxon>Cyanobacteriota</taxon>
        <taxon>Cyanophyceae</taxon>
        <taxon>Synechococcales</taxon>
        <taxon>Synechococcaceae</taxon>
        <taxon>Synechococcus</taxon>
    </lineage>
</organism>
<proteinExistence type="predicted"/>
<protein>
    <submittedName>
        <fullName evidence="2">Uncharacterized protein</fullName>
    </submittedName>
</protein>
<name>A0AAN1QQB8_SYNEL</name>
<keyword evidence="1" id="KW-1133">Transmembrane helix</keyword>
<sequence length="236" mass="27038">MTPLKLRSLWQEGWQLFQQYPAELLGFSAVSLLIQSGLQSLPILGWLALPFFIGPLTLGLNWGIWQRLRDRDRPFSDFWIGFQHPFLFWQSFWAVTWISTIALICWSPWLIGVVGLWSWWEVNRNIAIAIGISSSALGLIGFVSFCYLMIGYQFTFLLIADRHLRAWPAMQRSLRMVRSHWLPAVVGMTVWTGVSSAITIVTCCLGLVVILPLFYCCLAVAYQRLQTLEQALDQHA</sequence>
<evidence type="ECO:0000256" key="1">
    <source>
        <dbReference type="SAM" id="Phobius"/>
    </source>
</evidence>
<dbReference type="Proteomes" id="UP000267249">
    <property type="component" value="Chromosome"/>
</dbReference>
<gene>
    <name evidence="2" type="ORF">DOP62_01415</name>
</gene>
<evidence type="ECO:0000313" key="2">
    <source>
        <dbReference type="EMBL" id="AZB73591.1"/>
    </source>
</evidence>
<dbReference type="InterPro" id="IPR010380">
    <property type="entry name" value="DUF975"/>
</dbReference>
<reference evidence="2 3" key="1">
    <citation type="journal article" date="2018" name="Sci. Rep.">
        <title>Genome Features and Biochemical Characteristics of a Robust, Fast Growing and Naturally Transformable Cyanobacterium Synechococcus elongatus PCC 11801 Isolated from India.</title>
        <authorList>
            <person name="Jaiswal D."/>
            <person name="Sengupta A."/>
            <person name="Sohoni S."/>
            <person name="Sengupta S."/>
            <person name="Phadnavis A.G."/>
            <person name="Pakrasi H.B."/>
            <person name="Wangikar P.P."/>
        </authorList>
    </citation>
    <scope>NUCLEOTIDE SEQUENCE [LARGE SCALE GENOMIC DNA]</scope>
    <source>
        <strain evidence="2 3">PCC 11801</strain>
    </source>
</reference>
<keyword evidence="1" id="KW-0472">Membrane</keyword>
<feature type="transmembrane region" description="Helical" evidence="1">
    <location>
        <begin position="86"/>
        <end position="119"/>
    </location>
</feature>